<dbReference type="Proteomes" id="UP000613075">
    <property type="component" value="Unassembled WGS sequence"/>
</dbReference>
<dbReference type="InterPro" id="IPR036640">
    <property type="entry name" value="ABC1_TM_sf"/>
</dbReference>
<organism evidence="11 12">
    <name type="scientific">Pseudomonas cyclaminis</name>
    <dbReference type="NCBI Taxonomy" id="2781239"/>
    <lineage>
        <taxon>Bacteria</taxon>
        <taxon>Pseudomonadati</taxon>
        <taxon>Pseudomonadota</taxon>
        <taxon>Gammaproteobacteria</taxon>
        <taxon>Pseudomonadales</taxon>
        <taxon>Pseudomonadaceae</taxon>
        <taxon>Pseudomonas</taxon>
    </lineage>
</organism>
<evidence type="ECO:0000259" key="10">
    <source>
        <dbReference type="PROSITE" id="PS50929"/>
    </source>
</evidence>
<gene>
    <name evidence="11" type="ORF">IQK56_14255</name>
</gene>
<comment type="subcellular location">
    <subcellularLocation>
        <location evidence="1">Cell membrane</location>
        <topology evidence="1">Multi-pass membrane protein</topology>
    </subcellularLocation>
</comment>
<dbReference type="InterPro" id="IPR011527">
    <property type="entry name" value="ABC1_TM_dom"/>
</dbReference>
<dbReference type="InterPro" id="IPR027417">
    <property type="entry name" value="P-loop_NTPase"/>
</dbReference>
<dbReference type="PROSITE" id="PS50929">
    <property type="entry name" value="ABC_TM1F"/>
    <property type="match status" value="1"/>
</dbReference>
<feature type="transmembrane region" description="Helical" evidence="8">
    <location>
        <begin position="143"/>
        <end position="162"/>
    </location>
</feature>
<accession>A0ABR9SSW2</accession>
<feature type="transmembrane region" description="Helical" evidence="8">
    <location>
        <begin position="267"/>
        <end position="291"/>
    </location>
</feature>
<evidence type="ECO:0000256" key="8">
    <source>
        <dbReference type="SAM" id="Phobius"/>
    </source>
</evidence>
<reference evidence="11 12" key="1">
    <citation type="submission" date="2020-10" db="EMBL/GenBank/DDBJ databases">
        <title>The draft genomes of Cyclamen pathogen Pseudomonas sp.</title>
        <authorList>
            <person name="Fujikawa T."/>
            <person name="Sawada H."/>
        </authorList>
    </citation>
    <scope>NUCLEOTIDE SEQUENCE [LARGE SCALE GENOMIC DNA]</scope>
    <source>
        <strain evidence="11 12">MAFF 301449</strain>
    </source>
</reference>
<evidence type="ECO:0000259" key="9">
    <source>
        <dbReference type="PROSITE" id="PS50893"/>
    </source>
</evidence>
<dbReference type="Gene3D" id="1.20.1560.10">
    <property type="entry name" value="ABC transporter type 1, transmembrane domain"/>
    <property type="match status" value="1"/>
</dbReference>
<feature type="transmembrane region" description="Helical" evidence="8">
    <location>
        <begin position="182"/>
        <end position="202"/>
    </location>
</feature>
<name>A0ABR9SSW2_9PSED</name>
<dbReference type="GO" id="GO:0005524">
    <property type="term" value="F:ATP binding"/>
    <property type="evidence" value="ECO:0007669"/>
    <property type="project" value="UniProtKB-KW"/>
</dbReference>
<evidence type="ECO:0000256" key="5">
    <source>
        <dbReference type="ARBA" id="ARBA00022840"/>
    </source>
</evidence>
<dbReference type="RefSeq" id="WP_150760762.1">
    <property type="nucleotide sequence ID" value="NZ_JADDUM010000101.1"/>
</dbReference>
<evidence type="ECO:0000256" key="3">
    <source>
        <dbReference type="ARBA" id="ARBA00022692"/>
    </source>
</evidence>
<keyword evidence="5 11" id="KW-0067">ATP-binding</keyword>
<dbReference type="SUPFAM" id="SSF90123">
    <property type="entry name" value="ABC transporter transmembrane region"/>
    <property type="match status" value="1"/>
</dbReference>
<dbReference type="Gene3D" id="3.40.50.300">
    <property type="entry name" value="P-loop containing nucleotide triphosphate hydrolases"/>
    <property type="match status" value="1"/>
</dbReference>
<evidence type="ECO:0000313" key="11">
    <source>
        <dbReference type="EMBL" id="MBE8592001.1"/>
    </source>
</evidence>
<dbReference type="PANTHER" id="PTHR11384:SF59">
    <property type="entry name" value="LYSOSOMAL COBALAMIN TRANSPORTER ABCD4"/>
    <property type="match status" value="1"/>
</dbReference>
<evidence type="ECO:0000256" key="4">
    <source>
        <dbReference type="ARBA" id="ARBA00022741"/>
    </source>
</evidence>
<keyword evidence="7 8" id="KW-0472">Membrane</keyword>
<dbReference type="PROSITE" id="PS50893">
    <property type="entry name" value="ABC_TRANSPORTER_2"/>
    <property type="match status" value="1"/>
</dbReference>
<protein>
    <submittedName>
        <fullName evidence="11">ABC transporter ATP-binding protein/permease</fullName>
    </submittedName>
</protein>
<dbReference type="InterPro" id="IPR003593">
    <property type="entry name" value="AAA+_ATPase"/>
</dbReference>
<keyword evidence="6 8" id="KW-1133">Transmembrane helix</keyword>
<evidence type="ECO:0000256" key="2">
    <source>
        <dbReference type="ARBA" id="ARBA00022448"/>
    </source>
</evidence>
<comment type="caution">
    <text evidence="11">The sequence shown here is derived from an EMBL/GenBank/DDBJ whole genome shotgun (WGS) entry which is preliminary data.</text>
</comment>
<keyword evidence="3 8" id="KW-0812">Transmembrane</keyword>
<dbReference type="PROSITE" id="PS00211">
    <property type="entry name" value="ABC_TRANSPORTER_1"/>
    <property type="match status" value="1"/>
</dbReference>
<evidence type="ECO:0000256" key="1">
    <source>
        <dbReference type="ARBA" id="ARBA00004651"/>
    </source>
</evidence>
<keyword evidence="2" id="KW-0813">Transport</keyword>
<feature type="domain" description="ABC transporter" evidence="9">
    <location>
        <begin position="357"/>
        <end position="575"/>
    </location>
</feature>
<feature type="domain" description="ABC transmembrane type-1" evidence="10">
    <location>
        <begin position="24"/>
        <end position="326"/>
    </location>
</feature>
<dbReference type="SUPFAM" id="SSF52540">
    <property type="entry name" value="P-loop containing nucleoside triphosphate hydrolases"/>
    <property type="match status" value="1"/>
</dbReference>
<evidence type="ECO:0000256" key="7">
    <source>
        <dbReference type="ARBA" id="ARBA00023136"/>
    </source>
</evidence>
<dbReference type="InterPro" id="IPR017871">
    <property type="entry name" value="ABC_transporter-like_CS"/>
</dbReference>
<feature type="transmembrane region" description="Helical" evidence="8">
    <location>
        <begin position="67"/>
        <end position="87"/>
    </location>
</feature>
<dbReference type="InterPro" id="IPR050835">
    <property type="entry name" value="ABC_transporter_sub-D"/>
</dbReference>
<feature type="transmembrane region" description="Helical" evidence="8">
    <location>
        <begin position="21"/>
        <end position="47"/>
    </location>
</feature>
<keyword evidence="4" id="KW-0547">Nucleotide-binding</keyword>
<keyword evidence="12" id="KW-1185">Reference proteome</keyword>
<dbReference type="SMART" id="SM00382">
    <property type="entry name" value="AAA"/>
    <property type="match status" value="1"/>
</dbReference>
<proteinExistence type="predicted"/>
<dbReference type="InterPro" id="IPR003439">
    <property type="entry name" value="ABC_transporter-like_ATP-bd"/>
</dbReference>
<dbReference type="EMBL" id="JADDUM010000101">
    <property type="protein sequence ID" value="MBE8592001.1"/>
    <property type="molecule type" value="Genomic_DNA"/>
</dbReference>
<evidence type="ECO:0000313" key="12">
    <source>
        <dbReference type="Proteomes" id="UP000613075"/>
    </source>
</evidence>
<dbReference type="PANTHER" id="PTHR11384">
    <property type="entry name" value="ATP-BINDING CASSETTE, SUB-FAMILY D MEMBER"/>
    <property type="match status" value="1"/>
</dbReference>
<sequence>MKSLRTFYRLAAPFWRQGSQWLGWLMLASIIGMGLLIVQINVLINAWSKSFYDTLGAFDTPALYALMGRYVIYLGAYVLIVVALDWVRKALVLRWRQAMTEQFTHAWLADQAFYRLGLNGEPDNPDQRISEDVDIVADLSVELVASFIINMAQVGAFMSILWQLSGVQTFSVGEYSITLSGYLVWIVVLYTLAGSLVTHWVGRPLHRLNVDRQHYEADFRASLLRKREHAEQIALYRGEAVERAHLAERFQAIAHNWRQLMGRERNLSLFTVSYERVSLIIPVFAALPAFLAKTITLGGLMQIRSAFGAVQGSLSWFIKLYPKLMRWSSAVERLGQFEQAIAASRCQAQAPVIGDCLCISGLDVLRPDASLLLGDVSVQVAQGEWLLIAGRSGIGKSTLLRTLQGIWPYCRGGWQLPPGRSLLLPQKPYLPSMPLRQLLAYPAVEVPTGVRLVAVLLQVGLPGLVQRLDEQCEWARELSGGEQQRIGLARALLYAPDTLYLDEATNQLDESSAHALLVVLREQLPACTVIGISHQVALAPLFDRIWSPETAQKPVVVTGFGAAAQPGAGGATIWQARSPQKTN</sequence>
<evidence type="ECO:0000256" key="6">
    <source>
        <dbReference type="ARBA" id="ARBA00022989"/>
    </source>
</evidence>
<dbReference type="Pfam" id="PF06472">
    <property type="entry name" value="ABC_membrane_2"/>
    <property type="match status" value="1"/>
</dbReference>
<dbReference type="Pfam" id="PF00005">
    <property type="entry name" value="ABC_tran"/>
    <property type="match status" value="1"/>
</dbReference>